<dbReference type="InterPro" id="IPR037104">
    <property type="entry name" value="Annexin_sf"/>
</dbReference>
<dbReference type="PRINTS" id="PR00196">
    <property type="entry name" value="ANNEXIN"/>
</dbReference>
<feature type="compositionally biased region" description="Polar residues" evidence="5">
    <location>
        <begin position="440"/>
        <end position="462"/>
    </location>
</feature>
<keyword evidence="4" id="KW-0106">Calcium</keyword>
<feature type="compositionally biased region" description="Polar residues" evidence="5">
    <location>
        <begin position="533"/>
        <end position="555"/>
    </location>
</feature>
<dbReference type="Gene3D" id="1.10.220.10">
    <property type="entry name" value="Annexin"/>
    <property type="match status" value="4"/>
</dbReference>
<dbReference type="GO" id="GO:0005544">
    <property type="term" value="F:calcium-dependent phospholipid binding"/>
    <property type="evidence" value="ECO:0007669"/>
    <property type="project" value="UniProtKB-KW"/>
</dbReference>
<dbReference type="GO" id="GO:0005509">
    <property type="term" value="F:calcium ion binding"/>
    <property type="evidence" value="ECO:0007669"/>
    <property type="project" value="InterPro"/>
</dbReference>
<reference evidence="6 7" key="1">
    <citation type="journal article" date="2021" name="Genome Biol.">
        <title>AFLAP: assembly-free linkage analysis pipeline using k-mers from genome sequencing data.</title>
        <authorList>
            <person name="Fletcher K."/>
            <person name="Zhang L."/>
            <person name="Gil J."/>
            <person name="Han R."/>
            <person name="Cavanaugh K."/>
            <person name="Michelmore R."/>
        </authorList>
    </citation>
    <scope>NUCLEOTIDE SEQUENCE [LARGE SCALE GENOMIC DNA]</scope>
    <source>
        <strain evidence="6 7">SF5</strain>
    </source>
</reference>
<dbReference type="PROSITE" id="PS00223">
    <property type="entry name" value="ANNEXIN_1"/>
    <property type="match status" value="1"/>
</dbReference>
<evidence type="ECO:0000256" key="3">
    <source>
        <dbReference type="ARBA" id="ARBA00023216"/>
    </source>
</evidence>
<dbReference type="InterPro" id="IPR001464">
    <property type="entry name" value="Annexin"/>
</dbReference>
<evidence type="ECO:0000313" key="6">
    <source>
        <dbReference type="EMBL" id="TDH70877.1"/>
    </source>
</evidence>
<evidence type="ECO:0000313" key="7">
    <source>
        <dbReference type="Proteomes" id="UP000294530"/>
    </source>
</evidence>
<feature type="compositionally biased region" description="Polar residues" evidence="5">
    <location>
        <begin position="639"/>
        <end position="652"/>
    </location>
</feature>
<comment type="domain">
    <text evidence="4">A pair of annexin repeats may form one binding site for calcium and phospholipid.</text>
</comment>
<dbReference type="AlphaFoldDB" id="A0A976IGB7"/>
<keyword evidence="4" id="KW-0111">Calcium/phospholipid-binding</keyword>
<feature type="region of interest" description="Disordered" evidence="5">
    <location>
        <begin position="335"/>
        <end position="370"/>
    </location>
</feature>
<evidence type="ECO:0000256" key="4">
    <source>
        <dbReference type="RuleBase" id="RU003540"/>
    </source>
</evidence>
<keyword evidence="2 4" id="KW-0677">Repeat</keyword>
<evidence type="ECO:0000256" key="2">
    <source>
        <dbReference type="ARBA" id="ARBA00022737"/>
    </source>
</evidence>
<feature type="compositionally biased region" description="Polar residues" evidence="5">
    <location>
        <begin position="353"/>
        <end position="370"/>
    </location>
</feature>
<evidence type="ECO:0000256" key="1">
    <source>
        <dbReference type="ARBA" id="ARBA00007831"/>
    </source>
</evidence>
<dbReference type="GeneID" id="94347497"/>
<protein>
    <recommendedName>
        <fullName evidence="4">Annexin</fullName>
    </recommendedName>
</protein>
<feature type="compositionally biased region" description="Low complexity" evidence="5">
    <location>
        <begin position="604"/>
        <end position="627"/>
    </location>
</feature>
<feature type="region of interest" description="Disordered" evidence="5">
    <location>
        <begin position="572"/>
        <end position="652"/>
    </location>
</feature>
<keyword evidence="7" id="KW-1185">Reference proteome</keyword>
<dbReference type="GO" id="GO:0005737">
    <property type="term" value="C:cytoplasm"/>
    <property type="evidence" value="ECO:0007669"/>
    <property type="project" value="TreeGrafter"/>
</dbReference>
<feature type="compositionally biased region" description="Polar residues" evidence="5">
    <location>
        <begin position="580"/>
        <end position="598"/>
    </location>
</feature>
<name>A0A976IGB7_BRELC</name>
<dbReference type="Proteomes" id="UP000294530">
    <property type="component" value="Unassembled WGS sequence"/>
</dbReference>
<evidence type="ECO:0000256" key="5">
    <source>
        <dbReference type="SAM" id="MobiDB-lite"/>
    </source>
</evidence>
<dbReference type="OrthoDB" id="37886at2759"/>
<proteinExistence type="inferred from homology"/>
<dbReference type="SUPFAM" id="SSF47874">
    <property type="entry name" value="Annexin"/>
    <property type="match status" value="1"/>
</dbReference>
<dbReference type="Pfam" id="PF00191">
    <property type="entry name" value="Annexin"/>
    <property type="match status" value="4"/>
</dbReference>
<feature type="region of interest" description="Disordered" evidence="5">
    <location>
        <begin position="440"/>
        <end position="463"/>
    </location>
</feature>
<dbReference type="InterPro" id="IPR018502">
    <property type="entry name" value="Annexin_repeat"/>
</dbReference>
<dbReference type="GO" id="GO:0001786">
    <property type="term" value="F:phosphatidylserine binding"/>
    <property type="evidence" value="ECO:0007669"/>
    <property type="project" value="TreeGrafter"/>
</dbReference>
<dbReference type="SMART" id="SM00335">
    <property type="entry name" value="ANX"/>
    <property type="match status" value="4"/>
</dbReference>
<dbReference type="InterPro" id="IPR018252">
    <property type="entry name" value="Annexin_repeat_CS"/>
</dbReference>
<dbReference type="PROSITE" id="PS51897">
    <property type="entry name" value="ANNEXIN_2"/>
    <property type="match status" value="3"/>
</dbReference>
<comment type="caution">
    <text evidence="6">The sequence shown here is derived from an EMBL/GenBank/DDBJ whole genome shotgun (WGS) entry which is preliminary data.</text>
</comment>
<dbReference type="GO" id="GO:0005886">
    <property type="term" value="C:plasma membrane"/>
    <property type="evidence" value="ECO:0007669"/>
    <property type="project" value="TreeGrafter"/>
</dbReference>
<accession>A0A976IGB7</accession>
<gene>
    <name evidence="6" type="ORF">CCR75_003733</name>
</gene>
<comment type="similarity">
    <text evidence="1 4">Belongs to the annexin family.</text>
</comment>
<dbReference type="EMBL" id="SHOA02000069">
    <property type="protein sequence ID" value="TDH70877.1"/>
    <property type="molecule type" value="Genomic_DNA"/>
</dbReference>
<feature type="region of interest" description="Disordered" evidence="5">
    <location>
        <begin position="523"/>
        <end position="555"/>
    </location>
</feature>
<dbReference type="PANTHER" id="PTHR10502">
    <property type="entry name" value="ANNEXIN"/>
    <property type="match status" value="1"/>
</dbReference>
<dbReference type="PANTHER" id="PTHR10502:SF102">
    <property type="entry name" value="ANNEXIN B11"/>
    <property type="match status" value="1"/>
</dbReference>
<dbReference type="RefSeq" id="XP_067820376.1">
    <property type="nucleotide sequence ID" value="XM_067961826.1"/>
</dbReference>
<dbReference type="KEGG" id="blac:94347497"/>
<organism evidence="6 7">
    <name type="scientific">Bremia lactucae</name>
    <name type="common">Lettuce downy mildew</name>
    <dbReference type="NCBI Taxonomy" id="4779"/>
    <lineage>
        <taxon>Eukaryota</taxon>
        <taxon>Sar</taxon>
        <taxon>Stramenopiles</taxon>
        <taxon>Oomycota</taxon>
        <taxon>Peronosporomycetes</taxon>
        <taxon>Peronosporales</taxon>
        <taxon>Peronosporaceae</taxon>
        <taxon>Bremia</taxon>
    </lineage>
</organism>
<sequence>MTIELYPASVHNLFFGRECKYPRQVVEAAQQIHNACKGHGTDEQTLFAVLSSKSPEKRNLILLQYKELYHHSLTSLLKSEALDNFKQLLRMISTPLAETEAQILRDAIKEMGSSVSQIIHVLAGRTTEEMTILKRAYFELVDEDLAVNLSSKLSGDFRKVVMAVLQSSQVPYNSAVHNAAKAEEKATVLYKAGQGRLGTDEETFIDILVKASPEFLTMIDAVYVARYKINITKAIDKEFSGDAKKSLNFLVRSTLDPYFTIAELFEKTFKGFETDESGLSTTLVRYQSLLPNVKAAYKRLYQNDLRDRITRKINGNYKNLFLQVFDAPQDPPRIKLAGLTAPHLPSPTEKNRPLNSSTPTKQQPHCQASQVTPVQTSYVLTSFLTQTLNSGGCLTTTPISKPATIRSERKLDVIPSTFQVQETENNTALSYSSVQHQLASSGHQPLSLQHQQVSSFGQDSTNQPYQQLVPEQQQQQQPLPQQILNDENQGQTFQQYPELQHQPYSQSFQQYPAFGIQAPCQPYQENFAPGRQHLSNQPYPHDSLAQQQAPYPTSSYQQCSTMLGRQQQASYQQYQHYASPGQQPLGQTYQNLTGNEPQQYAVAQPPSYHPNQSQPYQQYSDPQQGYPASYGATFPPQEQLHQQQYGYSPYGS</sequence>
<keyword evidence="3 4" id="KW-0041">Annexin</keyword>